<reference evidence="1" key="1">
    <citation type="journal article" date="2025" name="Int. J. Syst. Evol. Microbiol.">
        <title>Inconstantimicrobium mannanitabidum sp. nov., a novel member of the family Clostridiaceae isolated from anoxic soil under the treatment of reductive soil disinfestation.</title>
        <authorList>
            <person name="Ueki A."/>
            <person name="Tonouchi A."/>
            <person name="Honma S."/>
            <person name="Kaku N."/>
            <person name="Ueki K."/>
        </authorList>
    </citation>
    <scope>NUCLEOTIDE SEQUENCE</scope>
    <source>
        <strain evidence="1">TW13</strain>
    </source>
</reference>
<evidence type="ECO:0000313" key="2">
    <source>
        <dbReference type="Proteomes" id="UP001058074"/>
    </source>
</evidence>
<sequence>MLCSWLTCKYNSAVVKDNAWVCDKVIEGTELGTCKCKGELALTTYQCTEREQQEEEGLYCTGYEIKADFRVCEVE</sequence>
<comment type="caution">
    <text evidence="1">The sequence shown here is derived from an EMBL/GenBank/DDBJ whole genome shotgun (WGS) entry which is preliminary data.</text>
</comment>
<proteinExistence type="predicted"/>
<gene>
    <name evidence="1" type="ORF">rsdtw13_08890</name>
</gene>
<organism evidence="1 2">
    <name type="scientific">Inconstantimicrobium mannanitabidum</name>
    <dbReference type="NCBI Taxonomy" id="1604901"/>
    <lineage>
        <taxon>Bacteria</taxon>
        <taxon>Bacillati</taxon>
        <taxon>Bacillota</taxon>
        <taxon>Clostridia</taxon>
        <taxon>Eubacteriales</taxon>
        <taxon>Clostridiaceae</taxon>
        <taxon>Inconstantimicrobium</taxon>
    </lineage>
</organism>
<protein>
    <submittedName>
        <fullName evidence="1">Uncharacterized protein</fullName>
    </submittedName>
</protein>
<name>A0ACB5R9B7_9CLOT</name>
<accession>A0ACB5R9B7</accession>
<keyword evidence="2" id="KW-1185">Reference proteome</keyword>
<dbReference type="EMBL" id="BROD01000001">
    <property type="protein sequence ID" value="GKX65631.1"/>
    <property type="molecule type" value="Genomic_DNA"/>
</dbReference>
<evidence type="ECO:0000313" key="1">
    <source>
        <dbReference type="EMBL" id="GKX65631.1"/>
    </source>
</evidence>
<dbReference type="Proteomes" id="UP001058074">
    <property type="component" value="Unassembled WGS sequence"/>
</dbReference>